<sequence length="44" mass="4805">MKCQVCGGNMEPQMTDRPFKLSPSTIAILRDLPILLCANRGIGD</sequence>
<comment type="caution">
    <text evidence="1">The sequence shown here is derived from an EMBL/GenBank/DDBJ whole genome shotgun (WGS) entry which is preliminary data.</text>
</comment>
<evidence type="ECO:0000313" key="1">
    <source>
        <dbReference type="EMBL" id="HFT93187.1"/>
    </source>
</evidence>
<protein>
    <submittedName>
        <fullName evidence="1">YgiT-type zinc finger protein</fullName>
    </submittedName>
</protein>
<dbReference type="NCBIfam" id="TIGR03831">
    <property type="entry name" value="YgiT_finger"/>
    <property type="match status" value="1"/>
</dbReference>
<dbReference type="EMBL" id="DTMM01000087">
    <property type="protein sequence ID" value="HFT93187.1"/>
    <property type="molecule type" value="Genomic_DNA"/>
</dbReference>
<reference evidence="1" key="1">
    <citation type="journal article" date="2020" name="mSystems">
        <title>Genome- and Community-Level Interaction Insights into Carbon Utilization and Element Cycling Functions of Hydrothermarchaeota in Hydrothermal Sediment.</title>
        <authorList>
            <person name="Zhou Z."/>
            <person name="Liu Y."/>
            <person name="Xu W."/>
            <person name="Pan J."/>
            <person name="Luo Z.H."/>
            <person name="Li M."/>
        </authorList>
    </citation>
    <scope>NUCLEOTIDE SEQUENCE [LARGE SCALE GENOMIC DNA]</scope>
    <source>
        <strain evidence="1">SpSt-902</strain>
    </source>
</reference>
<dbReference type="AlphaFoldDB" id="A0A7C3LTC8"/>
<proteinExistence type="predicted"/>
<dbReference type="InterPro" id="IPR022453">
    <property type="entry name" value="Znf_MqsA-type"/>
</dbReference>
<gene>
    <name evidence="1" type="ORF">ENX03_04475</name>
</gene>
<name>A0A7C3LTC8_9BACT</name>
<accession>A0A7C3LTC8</accession>
<organism evidence="1">
    <name type="scientific">Leptospirillum ferriphilum</name>
    <dbReference type="NCBI Taxonomy" id="178606"/>
    <lineage>
        <taxon>Bacteria</taxon>
        <taxon>Pseudomonadati</taxon>
        <taxon>Nitrospirota</taxon>
        <taxon>Nitrospiria</taxon>
        <taxon>Nitrospirales</taxon>
        <taxon>Nitrospiraceae</taxon>
        <taxon>Leptospirillum</taxon>
    </lineage>
</organism>